<comment type="subunit">
    <text evidence="12">Monomer. Interacts with telomerase.</text>
</comment>
<dbReference type="CTD" id="80119"/>
<accession>A0A8M1KCT2</accession>
<dbReference type="InterPro" id="IPR051055">
    <property type="entry name" value="PIF1_helicase"/>
</dbReference>
<dbReference type="SUPFAM" id="SSF52540">
    <property type="entry name" value="P-loop containing nucleoside triphosphate hydrolases"/>
    <property type="match status" value="2"/>
</dbReference>
<dbReference type="GO" id="GO:0005524">
    <property type="term" value="F:ATP binding"/>
    <property type="evidence" value="ECO:0007669"/>
    <property type="project" value="UniProtKB-UniRule"/>
</dbReference>
<feature type="binding site" evidence="13">
    <location>
        <begin position="226"/>
        <end position="233"/>
    </location>
    <ligand>
        <name>ATP</name>
        <dbReference type="ChEBI" id="CHEBI:30616"/>
    </ligand>
</feature>
<comment type="catalytic activity">
    <reaction evidence="13">
        <text>ATP + H2O = ADP + phosphate + H(+)</text>
        <dbReference type="Rhea" id="RHEA:13065"/>
        <dbReference type="ChEBI" id="CHEBI:15377"/>
        <dbReference type="ChEBI" id="CHEBI:15378"/>
        <dbReference type="ChEBI" id="CHEBI:30616"/>
        <dbReference type="ChEBI" id="CHEBI:43474"/>
        <dbReference type="ChEBI" id="CHEBI:456216"/>
        <dbReference type="EC" id="5.6.2.3"/>
    </reaction>
</comment>
<dbReference type="CDD" id="cd18037">
    <property type="entry name" value="DEXSc_Pif1_like"/>
    <property type="match status" value="1"/>
</dbReference>
<dbReference type="Pfam" id="PF25344">
    <property type="entry name" value="PH_LRR1"/>
    <property type="match status" value="1"/>
</dbReference>
<dbReference type="GO" id="GO:0003677">
    <property type="term" value="F:DNA binding"/>
    <property type="evidence" value="ECO:0007669"/>
    <property type="project" value="UniProtKB-KW"/>
</dbReference>
<evidence type="ECO:0000256" key="11">
    <source>
        <dbReference type="ARBA" id="ARBA00023242"/>
    </source>
</evidence>
<evidence type="ECO:0000256" key="5">
    <source>
        <dbReference type="ARBA" id="ARBA00022840"/>
    </source>
</evidence>
<organism evidence="17 18">
    <name type="scientific">Clupea harengus</name>
    <name type="common">Atlantic herring</name>
    <dbReference type="NCBI Taxonomy" id="7950"/>
    <lineage>
        <taxon>Eukaryota</taxon>
        <taxon>Metazoa</taxon>
        <taxon>Chordata</taxon>
        <taxon>Craniata</taxon>
        <taxon>Vertebrata</taxon>
        <taxon>Euteleostomi</taxon>
        <taxon>Actinopterygii</taxon>
        <taxon>Neopterygii</taxon>
        <taxon>Teleostei</taxon>
        <taxon>Clupei</taxon>
        <taxon>Clupeiformes</taxon>
        <taxon>Clupeoidei</taxon>
        <taxon>Clupeidae</taxon>
        <taxon>Clupea</taxon>
    </lineage>
</organism>
<keyword evidence="1 13" id="KW-0547">Nucleotide-binding</keyword>
<dbReference type="InterPro" id="IPR010285">
    <property type="entry name" value="DNA_helicase_pif1-like_DEAD"/>
</dbReference>
<dbReference type="Proteomes" id="UP000515152">
    <property type="component" value="Unplaced"/>
</dbReference>
<dbReference type="AlphaFoldDB" id="A0A8M1KCT2"/>
<keyword evidence="10 13" id="KW-0413">Isomerase</keyword>
<dbReference type="InterPro" id="IPR027417">
    <property type="entry name" value="P-loop_NTPase"/>
</dbReference>
<dbReference type="GO" id="GO:0000723">
    <property type="term" value="P:telomere maintenance"/>
    <property type="evidence" value="ECO:0007669"/>
    <property type="project" value="InterPro"/>
</dbReference>
<keyword evidence="11 13" id="KW-0539">Nucleus</keyword>
<dbReference type="KEGG" id="char:122129111"/>
<dbReference type="GO" id="GO:0005634">
    <property type="term" value="C:nucleus"/>
    <property type="evidence" value="ECO:0007669"/>
    <property type="project" value="UniProtKB-SubCell"/>
</dbReference>
<dbReference type="InterPro" id="IPR049163">
    <property type="entry name" value="Pif1-like_2B_dom"/>
</dbReference>
<dbReference type="GO" id="GO:0006310">
    <property type="term" value="P:DNA recombination"/>
    <property type="evidence" value="ECO:0007669"/>
    <property type="project" value="UniProtKB-UniRule"/>
</dbReference>
<dbReference type="InterPro" id="IPR057437">
    <property type="entry name" value="PIF1/LRR1_PH"/>
</dbReference>
<dbReference type="Gene3D" id="3.40.50.300">
    <property type="entry name" value="P-loop containing nucleotide triphosphate hydrolases"/>
    <property type="match status" value="2"/>
</dbReference>
<dbReference type="GO" id="GO:0043139">
    <property type="term" value="F:5'-3' DNA helicase activity"/>
    <property type="evidence" value="ECO:0007669"/>
    <property type="project" value="UniProtKB-UniRule"/>
</dbReference>
<evidence type="ECO:0000256" key="6">
    <source>
        <dbReference type="ARBA" id="ARBA00023125"/>
    </source>
</evidence>
<dbReference type="Pfam" id="PF05970">
    <property type="entry name" value="PIF1"/>
    <property type="match status" value="1"/>
</dbReference>
<evidence type="ECO:0000256" key="10">
    <source>
        <dbReference type="ARBA" id="ARBA00023235"/>
    </source>
</evidence>
<dbReference type="OrthoDB" id="272985at2759"/>
<evidence type="ECO:0000256" key="3">
    <source>
        <dbReference type="ARBA" id="ARBA00022801"/>
    </source>
</evidence>
<keyword evidence="6 13" id="KW-0238">DNA-binding</keyword>
<keyword evidence="3 13" id="KW-0378">Hydrolase</keyword>
<name>A0A8M1KCT2_CLUHA</name>
<feature type="domain" description="PIF1/LRR1 pleckstrin homology" evidence="16">
    <location>
        <begin position="10"/>
        <end position="108"/>
    </location>
</feature>
<keyword evidence="4 13" id="KW-0347">Helicase</keyword>
<evidence type="ECO:0000259" key="14">
    <source>
        <dbReference type="Pfam" id="PF05970"/>
    </source>
</evidence>
<dbReference type="EC" id="5.6.2.3" evidence="13"/>
<dbReference type="GeneID" id="122129111"/>
<keyword evidence="5 13" id="KW-0067">ATP-binding</keyword>
<comment type="function">
    <text evidence="13">DNA-dependent ATPase and 5'-3' DNA helicase required for the maintenance of both mitochondrial and nuclear genome stability.</text>
</comment>
<dbReference type="RefSeq" id="XP_042560083.1">
    <property type="nucleotide sequence ID" value="XM_042704149.1"/>
</dbReference>
<comment type="subcellular location">
    <subcellularLocation>
        <location evidence="13">Nucleus</location>
    </subcellularLocation>
    <subcellularLocation>
        <location evidence="13">Mitochondrion</location>
    </subcellularLocation>
</comment>
<keyword evidence="17" id="KW-1185">Reference proteome</keyword>
<keyword evidence="8 13" id="KW-0233">DNA recombination</keyword>
<evidence type="ECO:0000256" key="1">
    <source>
        <dbReference type="ARBA" id="ARBA00022741"/>
    </source>
</evidence>
<keyword evidence="2 13" id="KW-0227">DNA damage</keyword>
<proteinExistence type="inferred from homology"/>
<evidence type="ECO:0000256" key="2">
    <source>
        <dbReference type="ARBA" id="ARBA00022763"/>
    </source>
</evidence>
<evidence type="ECO:0000256" key="9">
    <source>
        <dbReference type="ARBA" id="ARBA00023204"/>
    </source>
</evidence>
<reference evidence="18" key="1">
    <citation type="submission" date="2025-08" db="UniProtKB">
        <authorList>
            <consortium name="RefSeq"/>
        </authorList>
    </citation>
    <scope>IDENTIFICATION</scope>
</reference>
<dbReference type="GO" id="GO:0006281">
    <property type="term" value="P:DNA repair"/>
    <property type="evidence" value="ECO:0007669"/>
    <property type="project" value="UniProtKB-UniRule"/>
</dbReference>
<evidence type="ECO:0000313" key="18">
    <source>
        <dbReference type="RefSeq" id="XP_042560083.1"/>
    </source>
</evidence>
<evidence type="ECO:0000259" key="16">
    <source>
        <dbReference type="Pfam" id="PF25344"/>
    </source>
</evidence>
<evidence type="ECO:0000256" key="13">
    <source>
        <dbReference type="HAMAP-Rule" id="MF_03176"/>
    </source>
</evidence>
<feature type="domain" description="DNA helicase Pif1-like 2B" evidence="15">
    <location>
        <begin position="459"/>
        <end position="502"/>
    </location>
</feature>
<dbReference type="Pfam" id="PF21530">
    <property type="entry name" value="Pif1_2B_dom"/>
    <property type="match status" value="1"/>
</dbReference>
<sequence>MLQGDDGVSFKCCVTIQRLNSSGLAATSQCIRRASVSLERNEFKEIVLRVHDGKAPRNFTLRDIKLFTRFSKDGKCTVKIIPDNIQILISDCPPDHLATFLKTLSIKHLVWKSSKPLTDRDKFLAGLPRSFATISPLQQKDVQRANNVRNRACDQQLTSRPERTNNAMNERLQVKRPRADHDESMITSLHPSKKHIFASSSGRKLSKEQLSVLGAVLGGKNVFFTGSAGTGKSFLLKRIVGSLPPKSTYATASTGVAACHIGGTTLHSFAGIGSGSGSLEHCLELAQRPGVLQNWLGCRHLIIDEISMVDAQFFDKLEAIARSIRRSTEPFGGIQLIVCGDFLQLPPISKGKDKPSFCFQARCWKKCIQMNMELTEVRRQTDQAFISLLQAVRVGRVTKEITCKLEMSAAHNIERDGILATRLCTHKNDVELTNENKLQQLPGACRQFEAVDSNPKALRTLDTQSQIENVLRLKVGAQVMLTKNLDVQRGLVNGARGVVLDFPSANQGLPRIHFLCGVTEVIKRERWVFKASGGQLTSRQQLPLKLAWAISIHKSQGMTLDCVEISLARVFESGQAYVALSRARSLEGLRVLDFNPNVVKANQDVLLFYNKMTKERLLLQSSMDGFYNKENPPK</sequence>
<dbReference type="GO" id="GO:0016787">
    <property type="term" value="F:hydrolase activity"/>
    <property type="evidence" value="ECO:0007669"/>
    <property type="project" value="UniProtKB-KW"/>
</dbReference>
<gene>
    <name evidence="18" type="primary">pif1</name>
    <name evidence="13" type="synonym">PIF1</name>
</gene>
<dbReference type="PANTHER" id="PTHR47642">
    <property type="entry name" value="ATP-DEPENDENT DNA HELICASE"/>
    <property type="match status" value="1"/>
</dbReference>
<evidence type="ECO:0000256" key="7">
    <source>
        <dbReference type="ARBA" id="ARBA00023128"/>
    </source>
</evidence>
<dbReference type="PANTHER" id="PTHR47642:SF7">
    <property type="entry name" value="ATP-DEPENDENT DNA HELICASE PIF1"/>
    <property type="match status" value="1"/>
</dbReference>
<comment type="cofactor">
    <cofactor evidence="13">
        <name>Mg(2+)</name>
        <dbReference type="ChEBI" id="CHEBI:18420"/>
    </cofactor>
</comment>
<keyword evidence="7 13" id="KW-0496">Mitochondrion</keyword>
<dbReference type="FunFam" id="3.40.50.300:FF:003367">
    <property type="entry name" value="ATP-dependent DNA helicase PIF1"/>
    <property type="match status" value="1"/>
</dbReference>
<evidence type="ECO:0000256" key="4">
    <source>
        <dbReference type="ARBA" id="ARBA00022806"/>
    </source>
</evidence>
<feature type="domain" description="DNA helicase Pif1-like DEAD-box helicase" evidence="14">
    <location>
        <begin position="205"/>
        <end position="400"/>
    </location>
</feature>
<dbReference type="HAMAP" id="MF_03176">
    <property type="entry name" value="PIF1"/>
    <property type="match status" value="1"/>
</dbReference>
<evidence type="ECO:0000259" key="15">
    <source>
        <dbReference type="Pfam" id="PF21530"/>
    </source>
</evidence>
<evidence type="ECO:0000313" key="17">
    <source>
        <dbReference type="Proteomes" id="UP000515152"/>
    </source>
</evidence>
<dbReference type="GO" id="GO:0005739">
    <property type="term" value="C:mitochondrion"/>
    <property type="evidence" value="ECO:0007669"/>
    <property type="project" value="UniProtKB-SubCell"/>
</dbReference>
<dbReference type="InterPro" id="IPR048293">
    <property type="entry name" value="PIF1_RRM3_pfh1"/>
</dbReference>
<dbReference type="CDD" id="cd18809">
    <property type="entry name" value="SF1_C_RecD"/>
    <property type="match status" value="1"/>
</dbReference>
<evidence type="ECO:0000256" key="12">
    <source>
        <dbReference type="ARBA" id="ARBA00065873"/>
    </source>
</evidence>
<feature type="DNA-binding region" evidence="13">
    <location>
        <begin position="575"/>
        <end position="594"/>
    </location>
</feature>
<evidence type="ECO:0000256" key="8">
    <source>
        <dbReference type="ARBA" id="ARBA00023172"/>
    </source>
</evidence>
<keyword evidence="9 13" id="KW-0234">DNA repair</keyword>
<protein>
    <recommendedName>
        <fullName evidence="13">ATP-dependent DNA helicase PIF1</fullName>
        <ecNumber evidence="13">5.6.2.3</ecNumber>
    </recommendedName>
    <alternativeName>
        <fullName evidence="13">DNA 5'-3' helicase PIF1</fullName>
    </alternativeName>
    <alternativeName>
        <fullName evidence="13">DNA repair and recombination helicase PIF1</fullName>
    </alternativeName>
</protein>
<dbReference type="FunFam" id="3.40.50.300:FF:000805">
    <property type="entry name" value="ATP-dependent DNA helicase PIF1"/>
    <property type="match status" value="1"/>
</dbReference>
<comment type="similarity">
    <text evidence="13">Belongs to the helicase family. PIF1 subfamily.</text>
</comment>